<evidence type="ECO:0000256" key="2">
    <source>
        <dbReference type="SAM" id="MobiDB-lite"/>
    </source>
</evidence>
<keyword evidence="1" id="KW-0175">Coiled coil</keyword>
<evidence type="ECO:0000313" key="5">
    <source>
        <dbReference type="Proteomes" id="UP000019484"/>
    </source>
</evidence>
<feature type="coiled-coil region" evidence="1">
    <location>
        <begin position="700"/>
        <end position="748"/>
    </location>
</feature>
<feature type="coiled-coil region" evidence="1">
    <location>
        <begin position="385"/>
        <end position="436"/>
    </location>
</feature>
<dbReference type="EMBL" id="AMWN01000001">
    <property type="protein sequence ID" value="EXJ95250.1"/>
    <property type="molecule type" value="Genomic_DNA"/>
</dbReference>
<dbReference type="OrthoDB" id="10457792at2759"/>
<dbReference type="HOGENOM" id="CLU_334627_0_0_1"/>
<dbReference type="RefSeq" id="XP_007719479.1">
    <property type="nucleotide sequence ID" value="XM_007721289.1"/>
</dbReference>
<keyword evidence="3" id="KW-0472">Membrane</keyword>
<feature type="compositionally biased region" description="Basic and acidic residues" evidence="2">
    <location>
        <begin position="600"/>
        <end position="610"/>
    </location>
</feature>
<sequence length="891" mass="97243">MDEKDIEEWVNYLEKPIGDFMYYELDIDRKDQWKVWAAIYWPLSAYILYRMFKLFLRASEDPEAFFLDMMRSMADGLWRFASFVGALVEGFYAHTIGVAYGRWCQRPFKGICNSLQEAMAALPAPEPGFVPGGFQQDVNEHEFRVLAGLRAIDAQARKDTENTNARLVTELGKCRASVAFLESKLEEAEKRVEEANKRAVEAEKNQVINMIVPGRQKARPGRPPFEKWPFGPSPPVADEVVTPSVLGRLRNLERELEVKEAEIVDLLEGLAKAKKTAPVVVAVPAPVVVDTTEVGVQTDDLPLPEKEVEVASPVYADKVVQTDLPLIEEVSSVVEKTTQTEHVDTTDAGIQADLVPVSPPACPSPASPAAAPVLPAAVPAATVPATNYEELVEELQAAKAAMESREAEARSLRAGLDELHAQIQLKTGELATAQNAIGAVSQELTESQARFGSLEHAYHQTVGTLGACDQARQAAVARVSELQTANDQGNAELARQGEVVARLQQSLEAASQGHLQLEGRFQAGRQQFEAGNLRFEELKKQYDEEVAEKAARSQEREKLVAAGRKLEADNRALALKVEALEWSGRKLAKEMRDAQAASVSKDEEIRRLREQGPGQTGAMEVDVEEEEPVEGGKSSSRALVPAAALPLPQTPAGSRFLGSLTPASTVSSAGRAGAAASTPRLGESPLLSRPRPSPSSRGVIETYQHLIDDLTRKNKALAEEKAAAAEEAEALREAKDGLDVELALLKELHAEDELEAQAEMRAQLDQHRVAIGDMEWQLRTKEIDLTVASNKMEVARIQFEAEKRAVDELRSQVGGSDPQRQDGARKGKRVASESNLALKEAKKPMTEESGPAAQRVAQWALAPAPTAAASQAEAQSQAQVEEEEEEVSEEE</sequence>
<feature type="region of interest" description="Disordered" evidence="2">
    <location>
        <begin position="808"/>
        <end position="891"/>
    </location>
</feature>
<feature type="compositionally biased region" description="Acidic residues" evidence="2">
    <location>
        <begin position="880"/>
        <end position="891"/>
    </location>
</feature>
<evidence type="ECO:0000313" key="4">
    <source>
        <dbReference type="EMBL" id="EXJ95250.1"/>
    </source>
</evidence>
<comment type="caution">
    <text evidence="4">The sequence shown here is derived from an EMBL/GenBank/DDBJ whole genome shotgun (WGS) entry which is preliminary data.</text>
</comment>
<evidence type="ECO:0000256" key="3">
    <source>
        <dbReference type="SAM" id="Phobius"/>
    </source>
</evidence>
<dbReference type="PANTHER" id="PTHR43941:SF1">
    <property type="entry name" value="STRUCTURAL MAINTENANCE OF CHROMOSOMES PROTEIN 2"/>
    <property type="match status" value="1"/>
</dbReference>
<proteinExistence type="predicted"/>
<dbReference type="PANTHER" id="PTHR43941">
    <property type="entry name" value="STRUCTURAL MAINTENANCE OF CHROMOSOMES PROTEIN 2"/>
    <property type="match status" value="1"/>
</dbReference>
<dbReference type="Proteomes" id="UP000019484">
    <property type="component" value="Unassembled WGS sequence"/>
</dbReference>
<dbReference type="GeneID" id="19155278"/>
<name>W9YZW7_9EURO</name>
<accession>W9YZW7</accession>
<organism evidence="4 5">
    <name type="scientific">Capronia coronata CBS 617.96</name>
    <dbReference type="NCBI Taxonomy" id="1182541"/>
    <lineage>
        <taxon>Eukaryota</taxon>
        <taxon>Fungi</taxon>
        <taxon>Dikarya</taxon>
        <taxon>Ascomycota</taxon>
        <taxon>Pezizomycotina</taxon>
        <taxon>Eurotiomycetes</taxon>
        <taxon>Chaetothyriomycetidae</taxon>
        <taxon>Chaetothyriales</taxon>
        <taxon>Herpotrichiellaceae</taxon>
        <taxon>Capronia</taxon>
    </lineage>
</organism>
<feature type="compositionally biased region" description="Low complexity" evidence="2">
    <location>
        <begin position="867"/>
        <end position="879"/>
    </location>
</feature>
<feature type="coiled-coil region" evidence="1">
    <location>
        <begin position="249"/>
        <end position="276"/>
    </location>
</feature>
<feature type="region of interest" description="Disordered" evidence="2">
    <location>
        <begin position="664"/>
        <end position="698"/>
    </location>
</feature>
<dbReference type="AlphaFoldDB" id="W9YZW7"/>
<evidence type="ECO:0000256" key="1">
    <source>
        <dbReference type="SAM" id="Coils"/>
    </source>
</evidence>
<feature type="transmembrane region" description="Helical" evidence="3">
    <location>
        <begin position="77"/>
        <end position="103"/>
    </location>
</feature>
<gene>
    <name evidence="4" type="ORF">A1O1_00370</name>
</gene>
<keyword evidence="3" id="KW-1133">Transmembrane helix</keyword>
<protein>
    <submittedName>
        <fullName evidence="4">Uncharacterized protein</fullName>
    </submittedName>
</protein>
<feature type="region of interest" description="Disordered" evidence="2">
    <location>
        <begin position="593"/>
        <end position="637"/>
    </location>
</feature>
<reference evidence="4 5" key="1">
    <citation type="submission" date="2013-03" db="EMBL/GenBank/DDBJ databases">
        <title>The Genome Sequence of Capronia coronata CBS 617.96.</title>
        <authorList>
            <consortium name="The Broad Institute Genomics Platform"/>
            <person name="Cuomo C."/>
            <person name="de Hoog S."/>
            <person name="Gorbushina A."/>
            <person name="Walker B."/>
            <person name="Young S.K."/>
            <person name="Zeng Q."/>
            <person name="Gargeya S."/>
            <person name="Fitzgerald M."/>
            <person name="Haas B."/>
            <person name="Abouelleil A."/>
            <person name="Allen A.W."/>
            <person name="Alvarado L."/>
            <person name="Arachchi H.M."/>
            <person name="Berlin A.M."/>
            <person name="Chapman S.B."/>
            <person name="Gainer-Dewar J."/>
            <person name="Goldberg J."/>
            <person name="Griggs A."/>
            <person name="Gujja S."/>
            <person name="Hansen M."/>
            <person name="Howarth C."/>
            <person name="Imamovic A."/>
            <person name="Ireland A."/>
            <person name="Larimer J."/>
            <person name="McCowan C."/>
            <person name="Murphy C."/>
            <person name="Pearson M."/>
            <person name="Poon T.W."/>
            <person name="Priest M."/>
            <person name="Roberts A."/>
            <person name="Saif S."/>
            <person name="Shea T."/>
            <person name="Sisk P."/>
            <person name="Sykes S."/>
            <person name="Wortman J."/>
            <person name="Nusbaum C."/>
            <person name="Birren B."/>
        </authorList>
    </citation>
    <scope>NUCLEOTIDE SEQUENCE [LARGE SCALE GENOMIC DNA]</scope>
    <source>
        <strain evidence="4 5">CBS 617.96</strain>
    </source>
</reference>
<keyword evidence="5" id="KW-1185">Reference proteome</keyword>
<keyword evidence="3" id="KW-0812">Transmembrane</keyword>
<feature type="coiled-coil region" evidence="1">
    <location>
        <begin position="171"/>
        <end position="205"/>
    </location>
</feature>